<sequence>MDTSTRRPAAMRRTTSTGPPPPGSARPATQPDASRRKQTLLSLLDVLHEMQEDDLGGPGAAPRSTGAAYDEAGDAPNMDVRMQAEGAAAFEQFQGRVKDLDRELQTFANAVTQLGSSVGLLSSSFQLRLRLARILRLVRDNAAELFPSTVTKATQYNTAAIVRDFALAKLRYGPRERNPLSALNDNLDAEDFPHELESLAGDLENFLKRLNEFPEFSDEFVNASITAFEGDLKYWASCLSDFKGQLKYPSVTRYVHDLSREIGDHLKHITNALVVFIKVGVPTIRFGQEHGSTHLLNMSTIATFFSAVTATTIQYTFEDTSPMGAMVNAFWFSSLIFSIASAVNSLLGLTWKQAMYRSPGHRVPWWVSIWIKRSPLIFLVVSVAAFSIGFVLFTFSTQQPIPVRIVATVFTACSSFGLMAVSSWFIFERWTFSRHKGQKWLDDVVTETNKRIRHALGVEWVAAKIKRLVATLTTHPESKSDRKRPADLEMMHAIPHASPTPPYMQSPTSLSGSMPLPQSPQAAYSPSDFPFTASNARFKQVVQKVILMQTAAGPGKPQWPKTALSTSPGRNDSTFFKPLTTGRLTHVNELKLALQKVEPVQRGMIHQALVRNLAFSPNGRFLATCSWDSTSAIVDVENMTVHRVLGHPNGFVGQVVWSPNGHHLLTKLTSGINVWTEEGVCIQRINRRTAVQCIAWFPSGKEFLSVEGNAFVHMDLKGNVIGVHVIDRVQVHDVAISNDGQRFFAVATLEQTNDGMKPVKARAEKRILVYDRLEKVLEIQVPILQDVRHISLTRDNNFAILSYDRKASLRFLASSSLLIHMQSPPQLWKIHIVADDARLNLHLTYMPKEDTDFTGPSYFGGRNDQFVICASKAGDIHIWHRETGILLRHIMTQDEESLTCIAWNDNAKTAMFATGSHEGSVLLWQAVEERIVPYFNQWVDFPSSHASVLEAPAGAPDGRRPTVEFVEPPRRTRM</sequence>
<feature type="compositionally biased region" description="Basic and acidic residues" evidence="3">
    <location>
        <begin position="957"/>
        <end position="974"/>
    </location>
</feature>
<gene>
    <name evidence="5" type="ORF">EXIGLDRAFT_763801</name>
</gene>
<feature type="region of interest" description="Disordered" evidence="3">
    <location>
        <begin position="52"/>
        <end position="73"/>
    </location>
</feature>
<accession>A0A165LP89</accession>
<evidence type="ECO:0000256" key="3">
    <source>
        <dbReference type="SAM" id="MobiDB-lite"/>
    </source>
</evidence>
<feature type="transmembrane region" description="Helical" evidence="4">
    <location>
        <begin position="329"/>
        <end position="349"/>
    </location>
</feature>
<organism evidence="5 6">
    <name type="scientific">Exidia glandulosa HHB12029</name>
    <dbReference type="NCBI Taxonomy" id="1314781"/>
    <lineage>
        <taxon>Eukaryota</taxon>
        <taxon>Fungi</taxon>
        <taxon>Dikarya</taxon>
        <taxon>Basidiomycota</taxon>
        <taxon>Agaricomycotina</taxon>
        <taxon>Agaricomycetes</taxon>
        <taxon>Auriculariales</taxon>
        <taxon>Exidiaceae</taxon>
        <taxon>Exidia</taxon>
    </lineage>
</organism>
<dbReference type="InParanoid" id="A0A165LP89"/>
<name>A0A165LP89_EXIGL</name>
<dbReference type="STRING" id="1314781.A0A165LP89"/>
<evidence type="ECO:0000256" key="4">
    <source>
        <dbReference type="SAM" id="Phobius"/>
    </source>
</evidence>
<dbReference type="InterPro" id="IPR036322">
    <property type="entry name" value="WD40_repeat_dom_sf"/>
</dbReference>
<evidence type="ECO:0000313" key="6">
    <source>
        <dbReference type="Proteomes" id="UP000077266"/>
    </source>
</evidence>
<dbReference type="GO" id="GO:0043161">
    <property type="term" value="P:proteasome-mediated ubiquitin-dependent protein catabolic process"/>
    <property type="evidence" value="ECO:0007669"/>
    <property type="project" value="TreeGrafter"/>
</dbReference>
<feature type="region of interest" description="Disordered" evidence="3">
    <location>
        <begin position="950"/>
        <end position="974"/>
    </location>
</feature>
<dbReference type="Pfam" id="PF00400">
    <property type="entry name" value="WD40"/>
    <property type="match status" value="2"/>
</dbReference>
<feature type="transmembrane region" description="Helical" evidence="4">
    <location>
        <begin position="376"/>
        <end position="395"/>
    </location>
</feature>
<keyword evidence="4" id="KW-0812">Transmembrane</keyword>
<keyword evidence="2" id="KW-0677">Repeat</keyword>
<feature type="region of interest" description="Disordered" evidence="3">
    <location>
        <begin position="495"/>
        <end position="523"/>
    </location>
</feature>
<dbReference type="EMBL" id="KV425922">
    <property type="protein sequence ID" value="KZV98127.1"/>
    <property type="molecule type" value="Genomic_DNA"/>
</dbReference>
<keyword evidence="6" id="KW-1185">Reference proteome</keyword>
<feature type="transmembrane region" description="Helical" evidence="4">
    <location>
        <begin position="401"/>
        <end position="427"/>
    </location>
</feature>
<keyword evidence="4" id="KW-1133">Transmembrane helix</keyword>
<dbReference type="AlphaFoldDB" id="A0A165LP89"/>
<dbReference type="PANTHER" id="PTHR22838">
    <property type="entry name" value="WD REPEAT PROTEIN 26-RELATED"/>
    <property type="match status" value="1"/>
</dbReference>
<dbReference type="Proteomes" id="UP000077266">
    <property type="component" value="Unassembled WGS sequence"/>
</dbReference>
<proteinExistence type="predicted"/>
<protein>
    <submittedName>
        <fullName evidence="5">WD40 repeat-like protein</fullName>
    </submittedName>
</protein>
<feature type="region of interest" description="Disordered" evidence="3">
    <location>
        <begin position="552"/>
        <end position="572"/>
    </location>
</feature>
<feature type="transmembrane region" description="Helical" evidence="4">
    <location>
        <begin position="295"/>
        <end position="317"/>
    </location>
</feature>
<dbReference type="SUPFAM" id="SSF50978">
    <property type="entry name" value="WD40 repeat-like"/>
    <property type="match status" value="1"/>
</dbReference>
<dbReference type="SMART" id="SM00320">
    <property type="entry name" value="WD40"/>
    <property type="match status" value="4"/>
</dbReference>
<dbReference type="InterPro" id="IPR051350">
    <property type="entry name" value="WD_repeat-ST_regulator"/>
</dbReference>
<dbReference type="GO" id="GO:0034657">
    <property type="term" value="C:GID complex"/>
    <property type="evidence" value="ECO:0007669"/>
    <property type="project" value="TreeGrafter"/>
</dbReference>
<dbReference type="InterPro" id="IPR001680">
    <property type="entry name" value="WD40_rpt"/>
</dbReference>
<keyword evidence="4" id="KW-0472">Membrane</keyword>
<evidence type="ECO:0000256" key="2">
    <source>
        <dbReference type="ARBA" id="ARBA00022737"/>
    </source>
</evidence>
<dbReference type="Gene3D" id="2.130.10.10">
    <property type="entry name" value="YVTN repeat-like/Quinoprotein amine dehydrogenase"/>
    <property type="match status" value="2"/>
</dbReference>
<feature type="region of interest" description="Disordered" evidence="3">
    <location>
        <begin position="1"/>
        <end position="36"/>
    </location>
</feature>
<evidence type="ECO:0000256" key="1">
    <source>
        <dbReference type="ARBA" id="ARBA00022574"/>
    </source>
</evidence>
<dbReference type="OrthoDB" id="972532at2759"/>
<evidence type="ECO:0000313" key="5">
    <source>
        <dbReference type="EMBL" id="KZV98127.1"/>
    </source>
</evidence>
<keyword evidence="1" id="KW-0853">WD repeat</keyword>
<reference evidence="5 6" key="1">
    <citation type="journal article" date="2016" name="Mol. Biol. Evol.">
        <title>Comparative Genomics of Early-Diverging Mushroom-Forming Fungi Provides Insights into the Origins of Lignocellulose Decay Capabilities.</title>
        <authorList>
            <person name="Nagy L.G."/>
            <person name="Riley R."/>
            <person name="Tritt A."/>
            <person name="Adam C."/>
            <person name="Daum C."/>
            <person name="Floudas D."/>
            <person name="Sun H."/>
            <person name="Yadav J.S."/>
            <person name="Pangilinan J."/>
            <person name="Larsson K.H."/>
            <person name="Matsuura K."/>
            <person name="Barry K."/>
            <person name="Labutti K."/>
            <person name="Kuo R."/>
            <person name="Ohm R.A."/>
            <person name="Bhattacharya S.S."/>
            <person name="Shirouzu T."/>
            <person name="Yoshinaga Y."/>
            <person name="Martin F.M."/>
            <person name="Grigoriev I.V."/>
            <person name="Hibbett D.S."/>
        </authorList>
    </citation>
    <scope>NUCLEOTIDE SEQUENCE [LARGE SCALE GENOMIC DNA]</scope>
    <source>
        <strain evidence="5 6">HHB12029</strain>
    </source>
</reference>
<dbReference type="PANTHER" id="PTHR22838:SF0">
    <property type="entry name" value="WD REPEAT-CONTAINING PROTEIN 26"/>
    <property type="match status" value="1"/>
</dbReference>
<dbReference type="InterPro" id="IPR015943">
    <property type="entry name" value="WD40/YVTN_repeat-like_dom_sf"/>
</dbReference>
<feature type="compositionally biased region" description="Polar residues" evidence="3">
    <location>
        <begin position="563"/>
        <end position="572"/>
    </location>
</feature>